<sequence length="197" mass="23663">MDNGSCMKGEENEWLVIYLSKIGSLWIAQVKNMRIKNMKMKTRRDLMMIWVVVRFDAGSFRQRVKVVKFDCMFKSQRVVFCLNEDLLEGGCCEMFFDLIMLLGQNKWLIVGEVQMNKEIKRVCIIRECWADVQEWEYEDILVWAGLFEDFLGYWIRCFCYGMDWLKTFWTAYGFKLFVGFLWIFFLDQNVFVLAKKP</sequence>
<feature type="transmembrane region" description="Helical" evidence="1">
    <location>
        <begin position="172"/>
        <end position="194"/>
    </location>
</feature>
<evidence type="ECO:0000313" key="3">
    <source>
        <dbReference type="Proteomes" id="UP001229421"/>
    </source>
</evidence>
<evidence type="ECO:0000256" key="1">
    <source>
        <dbReference type="SAM" id="Phobius"/>
    </source>
</evidence>
<name>A0AAD8JM83_TARER</name>
<keyword evidence="1" id="KW-0472">Membrane</keyword>
<reference evidence="2" key="1">
    <citation type="journal article" date="2023" name="bioRxiv">
        <title>Improved chromosome-level genome assembly for marigold (Tagetes erecta).</title>
        <authorList>
            <person name="Jiang F."/>
            <person name="Yuan L."/>
            <person name="Wang S."/>
            <person name="Wang H."/>
            <person name="Xu D."/>
            <person name="Wang A."/>
            <person name="Fan W."/>
        </authorList>
    </citation>
    <scope>NUCLEOTIDE SEQUENCE</scope>
    <source>
        <strain evidence="2">WSJ</strain>
        <tissue evidence="2">Leaf</tissue>
    </source>
</reference>
<keyword evidence="1" id="KW-1133">Transmembrane helix</keyword>
<keyword evidence="3" id="KW-1185">Reference proteome</keyword>
<evidence type="ECO:0000313" key="2">
    <source>
        <dbReference type="EMBL" id="KAK1406019.1"/>
    </source>
</evidence>
<comment type="caution">
    <text evidence="2">The sequence shown here is derived from an EMBL/GenBank/DDBJ whole genome shotgun (WGS) entry which is preliminary data.</text>
</comment>
<proteinExistence type="predicted"/>
<keyword evidence="1" id="KW-0812">Transmembrane</keyword>
<gene>
    <name evidence="2" type="ORF">QVD17_42276</name>
</gene>
<dbReference type="AlphaFoldDB" id="A0AAD8JM83"/>
<organism evidence="2 3">
    <name type="scientific">Tagetes erecta</name>
    <name type="common">African marigold</name>
    <dbReference type="NCBI Taxonomy" id="13708"/>
    <lineage>
        <taxon>Eukaryota</taxon>
        <taxon>Viridiplantae</taxon>
        <taxon>Streptophyta</taxon>
        <taxon>Embryophyta</taxon>
        <taxon>Tracheophyta</taxon>
        <taxon>Spermatophyta</taxon>
        <taxon>Magnoliopsida</taxon>
        <taxon>eudicotyledons</taxon>
        <taxon>Gunneridae</taxon>
        <taxon>Pentapetalae</taxon>
        <taxon>asterids</taxon>
        <taxon>campanulids</taxon>
        <taxon>Asterales</taxon>
        <taxon>Asteraceae</taxon>
        <taxon>Asteroideae</taxon>
        <taxon>Heliantheae alliance</taxon>
        <taxon>Tageteae</taxon>
        <taxon>Tagetes</taxon>
    </lineage>
</organism>
<protein>
    <recommendedName>
        <fullName evidence="4">Transmembrane protein</fullName>
    </recommendedName>
</protein>
<dbReference type="EMBL" id="JAUHHV010000014">
    <property type="protein sequence ID" value="KAK1406019.1"/>
    <property type="molecule type" value="Genomic_DNA"/>
</dbReference>
<accession>A0AAD8JM83</accession>
<evidence type="ECO:0008006" key="4">
    <source>
        <dbReference type="Google" id="ProtNLM"/>
    </source>
</evidence>
<dbReference type="Proteomes" id="UP001229421">
    <property type="component" value="Unassembled WGS sequence"/>
</dbReference>